<dbReference type="OrthoDB" id="2986975at2759"/>
<keyword evidence="2" id="KW-1185">Reference proteome</keyword>
<dbReference type="Proteomes" id="UP000030669">
    <property type="component" value="Unassembled WGS sequence"/>
</dbReference>
<dbReference type="eggNOG" id="ENOG502RD76">
    <property type="taxonomic scope" value="Eukaryota"/>
</dbReference>
<dbReference type="STRING" id="670483.S7QJ83"/>
<name>S7QJ83_GLOTA</name>
<accession>S7QJ83</accession>
<organism evidence="1 2">
    <name type="scientific">Gloeophyllum trabeum (strain ATCC 11539 / FP-39264 / Madison 617)</name>
    <name type="common">Brown rot fungus</name>
    <dbReference type="NCBI Taxonomy" id="670483"/>
    <lineage>
        <taxon>Eukaryota</taxon>
        <taxon>Fungi</taxon>
        <taxon>Dikarya</taxon>
        <taxon>Basidiomycota</taxon>
        <taxon>Agaricomycotina</taxon>
        <taxon>Agaricomycetes</taxon>
        <taxon>Gloeophyllales</taxon>
        <taxon>Gloeophyllaceae</taxon>
        <taxon>Gloeophyllum</taxon>
    </lineage>
</organism>
<dbReference type="AlphaFoldDB" id="S7QJ83"/>
<evidence type="ECO:0000313" key="2">
    <source>
        <dbReference type="Proteomes" id="UP000030669"/>
    </source>
</evidence>
<dbReference type="RefSeq" id="XP_007861800.1">
    <property type="nucleotide sequence ID" value="XM_007863609.1"/>
</dbReference>
<dbReference type="KEGG" id="gtr:GLOTRDRAFT_35056"/>
<gene>
    <name evidence="1" type="ORF">GLOTRDRAFT_35056</name>
</gene>
<proteinExistence type="predicted"/>
<dbReference type="EMBL" id="KB469297">
    <property type="protein sequence ID" value="EPQ59432.1"/>
    <property type="molecule type" value="Genomic_DNA"/>
</dbReference>
<dbReference type="GeneID" id="19305596"/>
<dbReference type="HOGENOM" id="CLU_001324_7_2_1"/>
<feature type="non-terminal residue" evidence="1">
    <location>
        <position position="1"/>
    </location>
</feature>
<evidence type="ECO:0000313" key="1">
    <source>
        <dbReference type="EMBL" id="EPQ59432.1"/>
    </source>
</evidence>
<sequence>QTIPFLIADIAKPPTGKLSLFNSYVTLSRSHGEDNIRLLRDFDDDIFKQARDPFLIQEDARLERLDQRTKEWWMEMRQKLHRN</sequence>
<protein>
    <submittedName>
        <fullName evidence="1">Uncharacterized protein</fullName>
    </submittedName>
</protein>
<reference evidence="1 2" key="1">
    <citation type="journal article" date="2012" name="Science">
        <title>The Paleozoic origin of enzymatic lignin decomposition reconstructed from 31 fungal genomes.</title>
        <authorList>
            <person name="Floudas D."/>
            <person name="Binder M."/>
            <person name="Riley R."/>
            <person name="Barry K."/>
            <person name="Blanchette R.A."/>
            <person name="Henrissat B."/>
            <person name="Martinez A.T."/>
            <person name="Otillar R."/>
            <person name="Spatafora J.W."/>
            <person name="Yadav J.S."/>
            <person name="Aerts A."/>
            <person name="Benoit I."/>
            <person name="Boyd A."/>
            <person name="Carlson A."/>
            <person name="Copeland A."/>
            <person name="Coutinho P.M."/>
            <person name="de Vries R.P."/>
            <person name="Ferreira P."/>
            <person name="Findley K."/>
            <person name="Foster B."/>
            <person name="Gaskell J."/>
            <person name="Glotzer D."/>
            <person name="Gorecki P."/>
            <person name="Heitman J."/>
            <person name="Hesse C."/>
            <person name="Hori C."/>
            <person name="Igarashi K."/>
            <person name="Jurgens J.A."/>
            <person name="Kallen N."/>
            <person name="Kersten P."/>
            <person name="Kohler A."/>
            <person name="Kuees U."/>
            <person name="Kumar T.K.A."/>
            <person name="Kuo A."/>
            <person name="LaButti K."/>
            <person name="Larrondo L.F."/>
            <person name="Lindquist E."/>
            <person name="Ling A."/>
            <person name="Lombard V."/>
            <person name="Lucas S."/>
            <person name="Lundell T."/>
            <person name="Martin R."/>
            <person name="McLaughlin D.J."/>
            <person name="Morgenstern I."/>
            <person name="Morin E."/>
            <person name="Murat C."/>
            <person name="Nagy L.G."/>
            <person name="Nolan M."/>
            <person name="Ohm R.A."/>
            <person name="Patyshakuliyeva A."/>
            <person name="Rokas A."/>
            <person name="Ruiz-Duenas F.J."/>
            <person name="Sabat G."/>
            <person name="Salamov A."/>
            <person name="Samejima M."/>
            <person name="Schmutz J."/>
            <person name="Slot J.C."/>
            <person name="St John F."/>
            <person name="Stenlid J."/>
            <person name="Sun H."/>
            <person name="Sun S."/>
            <person name="Syed K."/>
            <person name="Tsang A."/>
            <person name="Wiebenga A."/>
            <person name="Young D."/>
            <person name="Pisabarro A."/>
            <person name="Eastwood D.C."/>
            <person name="Martin F."/>
            <person name="Cullen D."/>
            <person name="Grigoriev I.V."/>
            <person name="Hibbett D.S."/>
        </authorList>
    </citation>
    <scope>NUCLEOTIDE SEQUENCE [LARGE SCALE GENOMIC DNA]</scope>
    <source>
        <strain evidence="1 2">ATCC 11539</strain>
    </source>
</reference>
<dbReference type="OMA" id="NNTKEWW"/>